<dbReference type="PIRSF" id="PIRSF034452">
    <property type="entry name" value="TIM-br_sig_trnsd"/>
    <property type="match status" value="1"/>
</dbReference>
<name>A0A6G1H185_9PEZI</name>
<dbReference type="PANTHER" id="PTHR31862">
    <property type="entry name" value="UPF0261 DOMAIN PROTEIN (AFU_ORTHOLOGUE AFUA_1G10120)"/>
    <property type="match status" value="1"/>
</dbReference>
<dbReference type="Proteomes" id="UP000800041">
    <property type="component" value="Unassembled WGS sequence"/>
</dbReference>
<dbReference type="InterPro" id="IPR015813">
    <property type="entry name" value="Pyrv/PenolPyrv_kinase-like_dom"/>
</dbReference>
<dbReference type="OrthoDB" id="10264588at2759"/>
<feature type="domain" description="TIM-barrel" evidence="1">
    <location>
        <begin position="9"/>
        <end position="276"/>
    </location>
</feature>
<evidence type="ECO:0000259" key="1">
    <source>
        <dbReference type="Pfam" id="PF09370"/>
    </source>
</evidence>
<dbReference type="GO" id="GO:0003824">
    <property type="term" value="F:catalytic activity"/>
    <property type="evidence" value="ECO:0007669"/>
    <property type="project" value="InterPro"/>
</dbReference>
<dbReference type="Gene3D" id="3.20.20.70">
    <property type="entry name" value="Aldolase class I"/>
    <property type="match status" value="1"/>
</dbReference>
<dbReference type="InterPro" id="IPR051353">
    <property type="entry name" value="Tobamovirus_resist_UPF0261"/>
</dbReference>
<evidence type="ECO:0000313" key="2">
    <source>
        <dbReference type="EMBL" id="KAF1986824.1"/>
    </source>
</evidence>
<reference evidence="2" key="1">
    <citation type="journal article" date="2020" name="Stud. Mycol.">
        <title>101 Dothideomycetes genomes: a test case for predicting lifestyles and emergence of pathogens.</title>
        <authorList>
            <person name="Haridas S."/>
            <person name="Albert R."/>
            <person name="Binder M."/>
            <person name="Bloem J."/>
            <person name="Labutti K."/>
            <person name="Salamov A."/>
            <person name="Andreopoulos B."/>
            <person name="Baker S."/>
            <person name="Barry K."/>
            <person name="Bills G."/>
            <person name="Bluhm B."/>
            <person name="Cannon C."/>
            <person name="Castanera R."/>
            <person name="Culley D."/>
            <person name="Daum C."/>
            <person name="Ezra D."/>
            <person name="Gonzalez J."/>
            <person name="Henrissat B."/>
            <person name="Kuo A."/>
            <person name="Liang C."/>
            <person name="Lipzen A."/>
            <person name="Lutzoni F."/>
            <person name="Magnuson J."/>
            <person name="Mondo S."/>
            <person name="Nolan M."/>
            <person name="Ohm R."/>
            <person name="Pangilinan J."/>
            <person name="Park H.-J."/>
            <person name="Ramirez L."/>
            <person name="Alfaro M."/>
            <person name="Sun H."/>
            <person name="Tritt A."/>
            <person name="Yoshinaga Y."/>
            <person name="Zwiers L.-H."/>
            <person name="Turgeon B."/>
            <person name="Goodwin S."/>
            <person name="Spatafora J."/>
            <person name="Crous P."/>
            <person name="Grigoriev I."/>
        </authorList>
    </citation>
    <scope>NUCLEOTIDE SEQUENCE</scope>
    <source>
        <strain evidence="2">CBS 113979</strain>
    </source>
</reference>
<gene>
    <name evidence="2" type="ORF">K402DRAFT_393447</name>
</gene>
<dbReference type="PANTHER" id="PTHR31862:SF1">
    <property type="entry name" value="UPF0261 DOMAIN PROTEIN (AFU_ORTHOLOGUE AFUA_1G10120)"/>
    <property type="match status" value="1"/>
</dbReference>
<dbReference type="InterPro" id="IPR013785">
    <property type="entry name" value="Aldolase_TIM"/>
</dbReference>
<accession>A0A6G1H185</accession>
<dbReference type="Pfam" id="PF09370">
    <property type="entry name" value="PEP_hydrolase"/>
    <property type="match status" value="1"/>
</dbReference>
<dbReference type="AlphaFoldDB" id="A0A6G1H185"/>
<protein>
    <submittedName>
        <fullName evidence="2">TIM-barrel enzyme family protein</fullName>
    </submittedName>
</protein>
<proteinExistence type="predicted"/>
<sequence length="283" mass="29690">MSPPTSRTEILAKLRAQIAEGKPIVGAGAGIGLSAKGIEEGGGDLIIIYNSGRFRMAGRGSLAGLMPYGNANDIVLEMANEILPILKTTPLLAGICATDPFRSLPQFLTTLKSLGIAGVQNFPTVGLIDHDSVFRANLEESGMGYDAEVALIKLAHDMDMLTTPYAFNVDEARRMAEAGADVVVAHMGLTASGGVGAKSGKTLEESVRDVQAIRDAAVEVNKDVIVLCHGGPIAMPEDAEFVLSRTKGVHGFYGASSVERLPVEKAIKATVGEFKGLGFGKHE</sequence>
<dbReference type="EMBL" id="ML977155">
    <property type="protein sequence ID" value="KAF1986824.1"/>
    <property type="molecule type" value="Genomic_DNA"/>
</dbReference>
<dbReference type="InterPro" id="IPR009215">
    <property type="entry name" value="TIM-br_IGPS-like"/>
</dbReference>
<organism evidence="2 3">
    <name type="scientific">Aulographum hederae CBS 113979</name>
    <dbReference type="NCBI Taxonomy" id="1176131"/>
    <lineage>
        <taxon>Eukaryota</taxon>
        <taxon>Fungi</taxon>
        <taxon>Dikarya</taxon>
        <taxon>Ascomycota</taxon>
        <taxon>Pezizomycotina</taxon>
        <taxon>Dothideomycetes</taxon>
        <taxon>Pleosporomycetidae</taxon>
        <taxon>Aulographales</taxon>
        <taxon>Aulographaceae</taxon>
    </lineage>
</organism>
<dbReference type="SUPFAM" id="SSF51621">
    <property type="entry name" value="Phosphoenolpyruvate/pyruvate domain"/>
    <property type="match status" value="1"/>
</dbReference>
<keyword evidence="3" id="KW-1185">Reference proteome</keyword>
<evidence type="ECO:0000313" key="3">
    <source>
        <dbReference type="Proteomes" id="UP000800041"/>
    </source>
</evidence>